<dbReference type="Gene3D" id="3.20.20.140">
    <property type="entry name" value="Metal-dependent hydrolases"/>
    <property type="match status" value="1"/>
</dbReference>
<dbReference type="Gene3D" id="2.30.40.10">
    <property type="entry name" value="Urease, subunit C, domain 1"/>
    <property type="match status" value="1"/>
</dbReference>
<reference evidence="3 4" key="1">
    <citation type="journal article" date="2016" name="Mol. Biol. Evol.">
        <title>Comparative Genomics of Early-Diverging Mushroom-Forming Fungi Provides Insights into the Origins of Lignocellulose Decay Capabilities.</title>
        <authorList>
            <person name="Nagy L.G."/>
            <person name="Riley R."/>
            <person name="Tritt A."/>
            <person name="Adam C."/>
            <person name="Daum C."/>
            <person name="Floudas D."/>
            <person name="Sun H."/>
            <person name="Yadav J.S."/>
            <person name="Pangilinan J."/>
            <person name="Larsson K.H."/>
            <person name="Matsuura K."/>
            <person name="Barry K."/>
            <person name="Labutti K."/>
            <person name="Kuo R."/>
            <person name="Ohm R.A."/>
            <person name="Bhattacharya S.S."/>
            <person name="Shirouzu T."/>
            <person name="Yoshinaga Y."/>
            <person name="Martin F.M."/>
            <person name="Grigoriev I.V."/>
            <person name="Hibbett D.S."/>
        </authorList>
    </citation>
    <scope>NUCLEOTIDE SEQUENCE [LARGE SCALE GENOMIC DNA]</scope>
    <source>
        <strain evidence="3 4">HHB9708</strain>
    </source>
</reference>
<dbReference type="CDD" id="cd01300">
    <property type="entry name" value="YtcJ_like"/>
    <property type="match status" value="1"/>
</dbReference>
<dbReference type="SUPFAM" id="SSF51338">
    <property type="entry name" value="Composite domain of metallo-dependent hydrolases"/>
    <property type="match status" value="1"/>
</dbReference>
<evidence type="ECO:0000313" key="4">
    <source>
        <dbReference type="Proteomes" id="UP000076722"/>
    </source>
</evidence>
<organism evidence="3 4">
    <name type="scientific">Sistotremastrum niveocremeum HHB9708</name>
    <dbReference type="NCBI Taxonomy" id="1314777"/>
    <lineage>
        <taxon>Eukaryota</taxon>
        <taxon>Fungi</taxon>
        <taxon>Dikarya</taxon>
        <taxon>Basidiomycota</taxon>
        <taxon>Agaricomycotina</taxon>
        <taxon>Agaricomycetes</taxon>
        <taxon>Sistotremastrales</taxon>
        <taxon>Sistotremastraceae</taxon>
        <taxon>Sertulicium</taxon>
        <taxon>Sertulicium niveocremeum</taxon>
    </lineage>
</organism>
<dbReference type="PANTHER" id="PTHR22642:SF2">
    <property type="entry name" value="PROTEIN LONG AFTER FAR-RED 3"/>
    <property type="match status" value="1"/>
</dbReference>
<dbReference type="PANTHER" id="PTHR22642">
    <property type="entry name" value="IMIDAZOLONEPROPIONASE"/>
    <property type="match status" value="1"/>
</dbReference>
<dbReference type="EMBL" id="KV419428">
    <property type="protein sequence ID" value="KZS89401.1"/>
    <property type="molecule type" value="Genomic_DNA"/>
</dbReference>
<dbReference type="OrthoDB" id="3501663at2759"/>
<dbReference type="GO" id="GO:0016810">
    <property type="term" value="F:hydrolase activity, acting on carbon-nitrogen (but not peptide) bonds"/>
    <property type="evidence" value="ECO:0007669"/>
    <property type="project" value="InterPro"/>
</dbReference>
<dbReference type="Proteomes" id="UP000076722">
    <property type="component" value="Unassembled WGS sequence"/>
</dbReference>
<feature type="domain" description="Amidohydrolase 3" evidence="2">
    <location>
        <begin position="134"/>
        <end position="632"/>
    </location>
</feature>
<dbReference type="InterPro" id="IPR032466">
    <property type="entry name" value="Metal_Hydrolase"/>
</dbReference>
<dbReference type="SUPFAM" id="SSF51556">
    <property type="entry name" value="Metallo-dependent hydrolases"/>
    <property type="match status" value="1"/>
</dbReference>
<dbReference type="STRING" id="1314777.A0A164Q7H7"/>
<dbReference type="Gene3D" id="3.10.310.70">
    <property type="match status" value="1"/>
</dbReference>
<keyword evidence="4" id="KW-1185">Reference proteome</keyword>
<dbReference type="InterPro" id="IPR033932">
    <property type="entry name" value="YtcJ-like"/>
</dbReference>
<evidence type="ECO:0000259" key="2">
    <source>
        <dbReference type="Pfam" id="PF07969"/>
    </source>
</evidence>
<dbReference type="InterPro" id="IPR013108">
    <property type="entry name" value="Amidohydro_3"/>
</dbReference>
<protein>
    <recommendedName>
        <fullName evidence="2">Amidohydrolase 3 domain-containing protein</fullName>
    </recommendedName>
</protein>
<name>A0A164Q7H7_9AGAM</name>
<evidence type="ECO:0000256" key="1">
    <source>
        <dbReference type="SAM" id="MobiDB-lite"/>
    </source>
</evidence>
<sequence>MDNKATSLTDQKSGEHVDTQNARRPARVKATAAGRSGRTISGLLLAGLATVSYFLSNGYSDNAYAMCTPDKSIYTVEEANPTVNCLVVDGAHFVAVGDLDDIQGPAHRLLSPVYRLLEIARLRRPLRIHHLKSGQIIVPGFADAHAHILEYGFKQNLVLDGSQSIEEVRSRIRQYILERPEVLNDTSIFISGMGWDQTKWPGGGVFPTADDLEEDSLLKDRPIVLRRVDGHAMWTSPKVLKMMNPIPETVEGGEIIRDSSGKPTGKFRFIITSSLSVFLDNAMELIPEPPWTETQMMEYYKTTMDHALAVGLTSIHDAFATPEFIAFLERHGRRTGTTAKYLFLRLYLMGGIKDDVYWGSRLTKRINYGVDGRLTLRSVKLVADGALGSWGAALLSPYSDDSSKTGFLLQSEEVLAALINRFFEDEWQTNVHCIGDRANHVVLDIFEELLQNYSVTETRPRIEHSQIFTQDDLQRIGKLGVIPSVQPTHATSDMWYAESRLGPDRIRGAYAYRTLSETSKKGPIAIGSDFPIEGINPLLGFYASVSRLSQEGTSPQGPGGWYPDEALTREQALRGMTLGASYASFSEDTVGSIYPGKRADFVILDQNIMSISLRNILETRVLATVIDGKFAYGDL</sequence>
<accession>A0A164Q7H7</accession>
<proteinExistence type="predicted"/>
<dbReference type="AlphaFoldDB" id="A0A164Q7H7"/>
<evidence type="ECO:0000313" key="3">
    <source>
        <dbReference type="EMBL" id="KZS89401.1"/>
    </source>
</evidence>
<feature type="region of interest" description="Disordered" evidence="1">
    <location>
        <begin position="1"/>
        <end position="31"/>
    </location>
</feature>
<dbReference type="Pfam" id="PF07969">
    <property type="entry name" value="Amidohydro_3"/>
    <property type="match status" value="1"/>
</dbReference>
<feature type="compositionally biased region" description="Polar residues" evidence="1">
    <location>
        <begin position="1"/>
        <end position="11"/>
    </location>
</feature>
<dbReference type="InterPro" id="IPR011059">
    <property type="entry name" value="Metal-dep_hydrolase_composite"/>
</dbReference>
<gene>
    <name evidence="3" type="ORF">SISNIDRAFT_445159</name>
</gene>